<gene>
    <name evidence="2" type="ORF">EVG20_g5757</name>
</gene>
<feature type="region of interest" description="Disordered" evidence="1">
    <location>
        <begin position="1"/>
        <end position="35"/>
    </location>
</feature>
<dbReference type="Proteomes" id="UP000298327">
    <property type="component" value="Unassembled WGS sequence"/>
</dbReference>
<sequence length="122" mass="13763">MLPVPAPSHPFYHPDPSESVIHHEREEEDAIRPPSGYASHLLTRLQLPSWSMRRPRPACTTPFQSLSFQSTPWRCGTSGAAVLKRAAPGFVGGLFQAQIPDEEEERKQQEKILLSCLLRCSW</sequence>
<name>A0A4Y9YRG3_9AGAM</name>
<evidence type="ECO:0000313" key="2">
    <source>
        <dbReference type="EMBL" id="TFY64975.1"/>
    </source>
</evidence>
<protein>
    <submittedName>
        <fullName evidence="2">Uncharacterized protein</fullName>
    </submittedName>
</protein>
<comment type="caution">
    <text evidence="2">The sequence shown here is derived from an EMBL/GenBank/DDBJ whole genome shotgun (WGS) entry which is preliminary data.</text>
</comment>
<reference evidence="2 3" key="1">
    <citation type="submission" date="2019-02" db="EMBL/GenBank/DDBJ databases">
        <title>Genome sequencing of the rare red list fungi Dentipellis fragilis.</title>
        <authorList>
            <person name="Buettner E."/>
            <person name="Kellner H."/>
        </authorList>
    </citation>
    <scope>NUCLEOTIDE SEQUENCE [LARGE SCALE GENOMIC DNA]</scope>
    <source>
        <strain evidence="2 3">DSM 105465</strain>
    </source>
</reference>
<dbReference type="AlphaFoldDB" id="A0A4Y9YRG3"/>
<evidence type="ECO:0000256" key="1">
    <source>
        <dbReference type="SAM" id="MobiDB-lite"/>
    </source>
</evidence>
<evidence type="ECO:0000313" key="3">
    <source>
        <dbReference type="Proteomes" id="UP000298327"/>
    </source>
</evidence>
<proteinExistence type="predicted"/>
<dbReference type="EMBL" id="SEOQ01000354">
    <property type="protein sequence ID" value="TFY64975.1"/>
    <property type="molecule type" value="Genomic_DNA"/>
</dbReference>
<keyword evidence="3" id="KW-1185">Reference proteome</keyword>
<accession>A0A4Y9YRG3</accession>
<organism evidence="2 3">
    <name type="scientific">Dentipellis fragilis</name>
    <dbReference type="NCBI Taxonomy" id="205917"/>
    <lineage>
        <taxon>Eukaryota</taxon>
        <taxon>Fungi</taxon>
        <taxon>Dikarya</taxon>
        <taxon>Basidiomycota</taxon>
        <taxon>Agaricomycotina</taxon>
        <taxon>Agaricomycetes</taxon>
        <taxon>Russulales</taxon>
        <taxon>Hericiaceae</taxon>
        <taxon>Dentipellis</taxon>
    </lineage>
</organism>